<evidence type="ECO:0000313" key="6">
    <source>
        <dbReference type="Proteomes" id="UP001596410"/>
    </source>
</evidence>
<protein>
    <submittedName>
        <fullName evidence="5">Type 1 glutamine amidotransferase domain-containing protein</fullName>
    </submittedName>
</protein>
<dbReference type="CDD" id="cd03141">
    <property type="entry name" value="GATase1_Hsp31_like"/>
    <property type="match status" value="1"/>
</dbReference>
<comment type="similarity">
    <text evidence="3">Belongs to the peptidase C56 family. HSP31-like subfamily.</text>
</comment>
<feature type="domain" description="DJ-1/PfpI" evidence="4">
    <location>
        <begin position="24"/>
        <end position="208"/>
    </location>
</feature>
<dbReference type="Proteomes" id="UP001596410">
    <property type="component" value="Unassembled WGS sequence"/>
</dbReference>
<evidence type="ECO:0000256" key="2">
    <source>
        <dbReference type="ARBA" id="ARBA00023239"/>
    </source>
</evidence>
<keyword evidence="6" id="KW-1185">Reference proteome</keyword>
<sequence length="217" mass="23902">MTKILMVATNVDQIADQQTGLWLSEFVEPATEWRHAGFEVVGASIKGGRIPIDPKSYSNELPRVWDGVMEPIHDTTKLSEINPESYDGIFFCGGHGAMVDFPNNKDIGFLLAHFIQNDKLIGAICHGPAAFIGAKDVNDTAVIKGRKVTGYSNKEEKESGLEEDLPFLLEDQLQEEGASYEEGEPSSENVVVDGNWITGQNPQSTHAIAEIYKEHLQ</sequence>
<dbReference type="InterPro" id="IPR002818">
    <property type="entry name" value="DJ-1/PfpI"/>
</dbReference>
<evidence type="ECO:0000259" key="4">
    <source>
        <dbReference type="Pfam" id="PF01965"/>
    </source>
</evidence>
<proteinExistence type="inferred from homology"/>
<dbReference type="RefSeq" id="WP_204711389.1">
    <property type="nucleotide sequence ID" value="NZ_JBHSZV010000008.1"/>
</dbReference>
<dbReference type="InterPro" id="IPR050325">
    <property type="entry name" value="Prot/Nucl_acid_deglycase"/>
</dbReference>
<keyword evidence="2" id="KW-0456">Lyase</keyword>
<gene>
    <name evidence="5" type="ORF">ACFQIC_03185</name>
</gene>
<dbReference type="PANTHER" id="PTHR48094">
    <property type="entry name" value="PROTEIN/NUCLEIC ACID DEGLYCASE DJ-1-RELATED"/>
    <property type="match status" value="1"/>
</dbReference>
<dbReference type="EMBL" id="JBHSZV010000008">
    <property type="protein sequence ID" value="MFC7060873.1"/>
    <property type="molecule type" value="Genomic_DNA"/>
</dbReference>
<dbReference type="Pfam" id="PF01965">
    <property type="entry name" value="DJ-1_PfpI"/>
    <property type="match status" value="1"/>
</dbReference>
<keyword evidence="5" id="KW-0315">Glutamine amidotransferase</keyword>
<organism evidence="5 6">
    <name type="scientific">Halobacillus seohaensis</name>
    <dbReference type="NCBI Taxonomy" id="447421"/>
    <lineage>
        <taxon>Bacteria</taxon>
        <taxon>Bacillati</taxon>
        <taxon>Bacillota</taxon>
        <taxon>Bacilli</taxon>
        <taxon>Bacillales</taxon>
        <taxon>Bacillaceae</taxon>
        <taxon>Halobacillus</taxon>
    </lineage>
</organism>
<dbReference type="PANTHER" id="PTHR48094:SF11">
    <property type="entry name" value="GLUTATHIONE-INDEPENDENT GLYOXALASE HSP31-RELATED"/>
    <property type="match status" value="1"/>
</dbReference>
<evidence type="ECO:0000313" key="5">
    <source>
        <dbReference type="EMBL" id="MFC7060873.1"/>
    </source>
</evidence>
<comment type="caution">
    <text evidence="5">The sequence shown here is derived from an EMBL/GenBank/DDBJ whole genome shotgun (WGS) entry which is preliminary data.</text>
</comment>
<evidence type="ECO:0000256" key="3">
    <source>
        <dbReference type="ARBA" id="ARBA00038493"/>
    </source>
</evidence>
<dbReference type="SUPFAM" id="SSF52317">
    <property type="entry name" value="Class I glutamine amidotransferase-like"/>
    <property type="match status" value="1"/>
</dbReference>
<name>A0ABW2EEX7_9BACI</name>
<accession>A0ABW2EEX7</accession>
<reference evidence="6" key="1">
    <citation type="journal article" date="2019" name="Int. J. Syst. Evol. Microbiol.">
        <title>The Global Catalogue of Microorganisms (GCM) 10K type strain sequencing project: providing services to taxonomists for standard genome sequencing and annotation.</title>
        <authorList>
            <consortium name="The Broad Institute Genomics Platform"/>
            <consortium name="The Broad Institute Genome Sequencing Center for Infectious Disease"/>
            <person name="Wu L."/>
            <person name="Ma J."/>
        </authorList>
    </citation>
    <scope>NUCLEOTIDE SEQUENCE [LARGE SCALE GENOMIC DNA]</scope>
    <source>
        <strain evidence="6">CGMCC 4.1621</strain>
    </source>
</reference>
<dbReference type="InterPro" id="IPR029062">
    <property type="entry name" value="Class_I_gatase-like"/>
</dbReference>
<keyword evidence="1" id="KW-0346">Stress response</keyword>
<dbReference type="Gene3D" id="3.40.50.880">
    <property type="match status" value="1"/>
</dbReference>
<evidence type="ECO:0000256" key="1">
    <source>
        <dbReference type="ARBA" id="ARBA00023016"/>
    </source>
</evidence>